<accession>A0ABX1MW63</accession>
<keyword evidence="2" id="KW-1185">Reference proteome</keyword>
<sequence>MTVRVVVPGQLYSYTGGQSQLVANGTTLGKVLDELDRRHPGLRFRVVDEHGAIRPHVRFFINREPALALSCALADGDELVVVGALSGG</sequence>
<dbReference type="PANTHER" id="PTHR38031">
    <property type="entry name" value="SULFUR CARRIER PROTEIN SLR0821-RELATED"/>
    <property type="match status" value="1"/>
</dbReference>
<organism evidence="1 2">
    <name type="scientific">Aromatoleum petrolei</name>
    <dbReference type="NCBI Taxonomy" id="76116"/>
    <lineage>
        <taxon>Bacteria</taxon>
        <taxon>Pseudomonadati</taxon>
        <taxon>Pseudomonadota</taxon>
        <taxon>Betaproteobacteria</taxon>
        <taxon>Rhodocyclales</taxon>
        <taxon>Rhodocyclaceae</taxon>
        <taxon>Aromatoleum</taxon>
    </lineage>
</organism>
<evidence type="ECO:0000313" key="2">
    <source>
        <dbReference type="Proteomes" id="UP000652074"/>
    </source>
</evidence>
<protein>
    <submittedName>
        <fullName evidence="1">MoaD/ThiS family protein</fullName>
    </submittedName>
</protein>
<dbReference type="InterPro" id="IPR052045">
    <property type="entry name" value="Sulfur_Carrier/Prot_Modifier"/>
</dbReference>
<name>A0ABX1MW63_9RHOO</name>
<dbReference type="Proteomes" id="UP000652074">
    <property type="component" value="Unassembled WGS sequence"/>
</dbReference>
<dbReference type="SUPFAM" id="SSF54285">
    <property type="entry name" value="MoaD/ThiS"/>
    <property type="match status" value="1"/>
</dbReference>
<gene>
    <name evidence="1" type="ORF">GPA26_17815</name>
</gene>
<dbReference type="InterPro" id="IPR016155">
    <property type="entry name" value="Mopterin_synth/thiamin_S_b"/>
</dbReference>
<dbReference type="InterPro" id="IPR003749">
    <property type="entry name" value="ThiS/MoaD-like"/>
</dbReference>
<proteinExistence type="predicted"/>
<comment type="caution">
    <text evidence="1">The sequence shown here is derived from an EMBL/GenBank/DDBJ whole genome shotgun (WGS) entry which is preliminary data.</text>
</comment>
<dbReference type="PANTHER" id="PTHR38031:SF1">
    <property type="entry name" value="SULFUR CARRIER PROTEIN CYSO"/>
    <property type="match status" value="1"/>
</dbReference>
<dbReference type="EMBL" id="WTVR01000039">
    <property type="protein sequence ID" value="NMF90329.1"/>
    <property type="molecule type" value="Genomic_DNA"/>
</dbReference>
<dbReference type="Pfam" id="PF02597">
    <property type="entry name" value="ThiS"/>
    <property type="match status" value="1"/>
</dbReference>
<reference evidence="1 2" key="1">
    <citation type="submission" date="2019-12" db="EMBL/GenBank/DDBJ databases">
        <title>Comparative genomics gives insights into the taxonomy of the Azoarcus-Aromatoleum group and reveals separate origins of nif in the plant-associated Azoarcus and non-plant-associated Aromatoleum sub-groups.</title>
        <authorList>
            <person name="Lafos M."/>
            <person name="Maluk M."/>
            <person name="Batista M."/>
            <person name="Junghare M."/>
            <person name="Carmona M."/>
            <person name="Faoro H."/>
            <person name="Cruz L.M."/>
            <person name="Battistoni F."/>
            <person name="De Souza E."/>
            <person name="Pedrosa F."/>
            <person name="Chen W.-M."/>
            <person name="Poole P.S."/>
            <person name="Dixon R.A."/>
            <person name="James E.K."/>
        </authorList>
    </citation>
    <scope>NUCLEOTIDE SEQUENCE [LARGE SCALE GENOMIC DNA]</scope>
    <source>
        <strain evidence="1 2">ToN1</strain>
    </source>
</reference>
<dbReference type="Gene3D" id="3.10.20.30">
    <property type="match status" value="1"/>
</dbReference>
<evidence type="ECO:0000313" key="1">
    <source>
        <dbReference type="EMBL" id="NMF90329.1"/>
    </source>
</evidence>
<dbReference type="InterPro" id="IPR012675">
    <property type="entry name" value="Beta-grasp_dom_sf"/>
</dbReference>
<dbReference type="RefSeq" id="WP_169207673.1">
    <property type="nucleotide sequence ID" value="NZ_CP059560.1"/>
</dbReference>